<evidence type="ECO:0000256" key="2">
    <source>
        <dbReference type="ARBA" id="ARBA00023002"/>
    </source>
</evidence>
<dbReference type="PANTHER" id="PTHR44196:SF3">
    <property type="entry name" value="SHORT CHAIN DEHYDROGENASE FAMILY PROTEIN"/>
    <property type="match status" value="1"/>
</dbReference>
<gene>
    <name evidence="3" type="ORF">IAC54_07235</name>
</gene>
<dbReference type="Gene3D" id="3.40.50.720">
    <property type="entry name" value="NAD(P)-binding Rossmann-like Domain"/>
    <property type="match status" value="1"/>
</dbReference>
<comment type="caution">
    <text evidence="3">The sequence shown here is derived from an EMBL/GenBank/DDBJ whole genome shotgun (WGS) entry which is preliminary data.</text>
</comment>
<reference evidence="3" key="2">
    <citation type="journal article" date="2021" name="PeerJ">
        <title>Extensive microbial diversity within the chicken gut microbiome revealed by metagenomics and culture.</title>
        <authorList>
            <person name="Gilroy R."/>
            <person name="Ravi A."/>
            <person name="Getino M."/>
            <person name="Pursley I."/>
            <person name="Horton D.L."/>
            <person name="Alikhan N.F."/>
            <person name="Baker D."/>
            <person name="Gharbi K."/>
            <person name="Hall N."/>
            <person name="Watson M."/>
            <person name="Adriaenssens E.M."/>
            <person name="Foster-Nyarko E."/>
            <person name="Jarju S."/>
            <person name="Secka A."/>
            <person name="Antonio M."/>
            <person name="Oren A."/>
            <person name="Chaudhuri R.R."/>
            <person name="La Ragione R."/>
            <person name="Hildebrand F."/>
            <person name="Pallen M.J."/>
        </authorList>
    </citation>
    <scope>NUCLEOTIDE SEQUENCE</scope>
    <source>
        <strain evidence="3">G3-4614</strain>
    </source>
</reference>
<dbReference type="SUPFAM" id="SSF51735">
    <property type="entry name" value="NAD(P)-binding Rossmann-fold domains"/>
    <property type="match status" value="1"/>
</dbReference>
<name>A0A9D9E3I1_9BACT</name>
<keyword evidence="2" id="KW-0560">Oxidoreductase</keyword>
<accession>A0A9D9E3I1</accession>
<dbReference type="GO" id="GO:0016020">
    <property type="term" value="C:membrane"/>
    <property type="evidence" value="ECO:0007669"/>
    <property type="project" value="TreeGrafter"/>
</dbReference>
<dbReference type="AlphaFoldDB" id="A0A9D9E3I1"/>
<evidence type="ECO:0000313" key="4">
    <source>
        <dbReference type="Proteomes" id="UP000823636"/>
    </source>
</evidence>
<evidence type="ECO:0000313" key="3">
    <source>
        <dbReference type="EMBL" id="MBO8438671.1"/>
    </source>
</evidence>
<proteinExistence type="inferred from homology"/>
<dbReference type="PANTHER" id="PTHR44196">
    <property type="entry name" value="DEHYDROGENASE/REDUCTASE SDR FAMILY MEMBER 7B"/>
    <property type="match status" value="1"/>
</dbReference>
<protein>
    <submittedName>
        <fullName evidence="3">SDR family NAD(P)-dependent oxidoreductase</fullName>
    </submittedName>
</protein>
<dbReference type="EMBL" id="JADIMW010000076">
    <property type="protein sequence ID" value="MBO8438671.1"/>
    <property type="molecule type" value="Genomic_DNA"/>
</dbReference>
<reference evidence="3" key="1">
    <citation type="submission" date="2020-10" db="EMBL/GenBank/DDBJ databases">
        <authorList>
            <person name="Gilroy R."/>
        </authorList>
    </citation>
    <scope>NUCLEOTIDE SEQUENCE</scope>
    <source>
        <strain evidence="3">G3-4614</strain>
    </source>
</reference>
<dbReference type="InterPro" id="IPR002347">
    <property type="entry name" value="SDR_fam"/>
</dbReference>
<evidence type="ECO:0000256" key="1">
    <source>
        <dbReference type="ARBA" id="ARBA00006484"/>
    </source>
</evidence>
<dbReference type="InterPro" id="IPR036291">
    <property type="entry name" value="NAD(P)-bd_dom_sf"/>
</dbReference>
<dbReference type="Proteomes" id="UP000823636">
    <property type="component" value="Unassembled WGS sequence"/>
</dbReference>
<comment type="similarity">
    <text evidence="1">Belongs to the short-chain dehydrogenases/reductases (SDR) family.</text>
</comment>
<sequence length="243" mass="26995">MKRIIIMGATSGIGFCTAERFLSEGYTVGVAGRRSDKLQYFTEKYPERCYSAEIDITEDDAAERLHTLIEATGGMDVYLHVSGIGAQNQALAPEIEINTAKTNSVGFTRMITAAYNYFVSAGGGHIAAVSSIAGTKGLGAAPAYSATKRYQNIYIDSLAQLSAIRKLPIKFTDIRPGFVDTPLLKQGAYPMLMKAEHVATRIYKAVTSRKRRITIDWRYKILVLIWKSIPEYIWERLPVGRKK</sequence>
<dbReference type="PRINTS" id="PR00081">
    <property type="entry name" value="GDHRDH"/>
</dbReference>
<dbReference type="Pfam" id="PF00106">
    <property type="entry name" value="adh_short"/>
    <property type="match status" value="1"/>
</dbReference>
<dbReference type="GO" id="GO:0016491">
    <property type="term" value="F:oxidoreductase activity"/>
    <property type="evidence" value="ECO:0007669"/>
    <property type="project" value="UniProtKB-KW"/>
</dbReference>
<organism evidence="3 4">
    <name type="scientific">Candidatus Caccoplasma merdipullorum</name>
    <dbReference type="NCBI Taxonomy" id="2840718"/>
    <lineage>
        <taxon>Bacteria</taxon>
        <taxon>Pseudomonadati</taxon>
        <taxon>Bacteroidota</taxon>
        <taxon>Bacteroidia</taxon>
        <taxon>Bacteroidales</taxon>
        <taxon>Bacteroidaceae</taxon>
        <taxon>Bacteroidaceae incertae sedis</taxon>
        <taxon>Candidatus Caccoplasma</taxon>
    </lineage>
</organism>